<dbReference type="FunFam" id="3.10.50.10:FF:000003">
    <property type="entry name" value="Class V chitinase CHIT5b"/>
    <property type="match status" value="1"/>
</dbReference>
<keyword evidence="4" id="KW-0325">Glycoprotein</keyword>
<dbReference type="EMBL" id="JAGGNH010000001">
    <property type="protein sequence ID" value="KAJ0984853.1"/>
    <property type="molecule type" value="Genomic_DNA"/>
</dbReference>
<dbReference type="PROSITE" id="PS51910">
    <property type="entry name" value="GH18_2"/>
    <property type="match status" value="1"/>
</dbReference>
<feature type="chain" id="PRO_5038394576" description="GH18 domain-containing protein" evidence="7">
    <location>
        <begin position="25"/>
        <end position="384"/>
    </location>
</feature>
<dbReference type="Proteomes" id="UP001085076">
    <property type="component" value="Miscellaneous, Linkage group lg01"/>
</dbReference>
<dbReference type="InterPro" id="IPR017853">
    <property type="entry name" value="GH"/>
</dbReference>
<dbReference type="Gene3D" id="3.10.50.10">
    <property type="match status" value="1"/>
</dbReference>
<evidence type="ECO:0000256" key="6">
    <source>
        <dbReference type="RuleBase" id="RU000489"/>
    </source>
</evidence>
<proteinExistence type="inferred from homology"/>
<dbReference type="SMART" id="SM00636">
    <property type="entry name" value="Glyco_18"/>
    <property type="match status" value="1"/>
</dbReference>
<evidence type="ECO:0000256" key="4">
    <source>
        <dbReference type="ARBA" id="ARBA00023180"/>
    </source>
</evidence>
<dbReference type="InterPro" id="IPR001223">
    <property type="entry name" value="Glyco_hydro18_cat"/>
</dbReference>
<protein>
    <recommendedName>
        <fullName evidence="8">GH18 domain-containing protein</fullName>
    </recommendedName>
</protein>
<keyword evidence="10" id="KW-1185">Reference proteome</keyword>
<dbReference type="AlphaFoldDB" id="A0A9D5D499"/>
<feature type="domain" description="GH18" evidence="8">
    <location>
        <begin position="36"/>
        <end position="384"/>
    </location>
</feature>
<dbReference type="PROSITE" id="PS01095">
    <property type="entry name" value="GH18_1"/>
    <property type="match status" value="1"/>
</dbReference>
<dbReference type="GO" id="GO:0008061">
    <property type="term" value="F:chitin binding"/>
    <property type="evidence" value="ECO:0007669"/>
    <property type="project" value="InterPro"/>
</dbReference>
<dbReference type="SUPFAM" id="SSF51445">
    <property type="entry name" value="(Trans)glycosidases"/>
    <property type="match status" value="1"/>
</dbReference>
<name>A0A9D5D499_9LILI</name>
<evidence type="ECO:0000256" key="1">
    <source>
        <dbReference type="ARBA" id="ARBA00008682"/>
    </source>
</evidence>
<comment type="similarity">
    <text evidence="1">Belongs to the glycosyl hydrolase 18 family. Chitinase class V subfamily.</text>
</comment>
<feature type="signal peptide" evidence="7">
    <location>
        <begin position="1"/>
        <end position="24"/>
    </location>
</feature>
<dbReference type="InterPro" id="IPR029070">
    <property type="entry name" value="Chitinase_insertion_sf"/>
</dbReference>
<sequence length="384" mass="42518">MSQGTSLLLLLLLTTILSLSTIHANSPAPASSLPPVIKAGYWPSWSFNTLPPNSIHFSYFTHVLYAFIPINSTTFELSISPFHDLWLANFTTSAHSHSPPVSALMGIAGGSFNRTVVANLVSNPASRATFIASTINIARKYNLDGMDLDWEFPSNTEQMENLAQLFKEWRAAIDSEAAACGRPRLLLTSSVYFSVDFFLSIVPRSYPASVMAETLDWINAMCFDYHGWWNTTETGAHAALFDPVHNISTSYGLSSWVSAGMPAKKVVMGMPLYGRTFELKEREKHGIGAPGVGVGPGIGGRGIMVYGRIVEFNMEENATVVRDEERGAVYSYVGDSWLGYDDRWSVRKKIDFAKEMGLGGYFLWALGFDYHWSISQTAWSAWEN</sequence>
<evidence type="ECO:0000313" key="9">
    <source>
        <dbReference type="EMBL" id="KAJ0984853.1"/>
    </source>
</evidence>
<dbReference type="Pfam" id="PF00704">
    <property type="entry name" value="Glyco_hydro_18"/>
    <property type="match status" value="1"/>
</dbReference>
<dbReference type="GO" id="GO:0004568">
    <property type="term" value="F:chitinase activity"/>
    <property type="evidence" value="ECO:0007669"/>
    <property type="project" value="TreeGrafter"/>
</dbReference>
<evidence type="ECO:0000256" key="5">
    <source>
        <dbReference type="ARBA" id="ARBA00023295"/>
    </source>
</evidence>
<dbReference type="Gene3D" id="3.20.20.80">
    <property type="entry name" value="Glycosidases"/>
    <property type="match status" value="1"/>
</dbReference>
<dbReference type="InterPro" id="IPR011583">
    <property type="entry name" value="Chitinase_II/V-like_cat"/>
</dbReference>
<accession>A0A9D5D499</accession>
<organism evidence="9 10">
    <name type="scientific">Dioscorea zingiberensis</name>
    <dbReference type="NCBI Taxonomy" id="325984"/>
    <lineage>
        <taxon>Eukaryota</taxon>
        <taxon>Viridiplantae</taxon>
        <taxon>Streptophyta</taxon>
        <taxon>Embryophyta</taxon>
        <taxon>Tracheophyta</taxon>
        <taxon>Spermatophyta</taxon>
        <taxon>Magnoliopsida</taxon>
        <taxon>Liliopsida</taxon>
        <taxon>Dioscoreales</taxon>
        <taxon>Dioscoreaceae</taxon>
        <taxon>Dioscorea</taxon>
    </lineage>
</organism>
<keyword evidence="3 6" id="KW-0378">Hydrolase</keyword>
<evidence type="ECO:0000259" key="8">
    <source>
        <dbReference type="PROSITE" id="PS51910"/>
    </source>
</evidence>
<evidence type="ECO:0000313" key="10">
    <source>
        <dbReference type="Proteomes" id="UP001085076"/>
    </source>
</evidence>
<dbReference type="GO" id="GO:0006032">
    <property type="term" value="P:chitin catabolic process"/>
    <property type="evidence" value="ECO:0007669"/>
    <property type="project" value="TreeGrafter"/>
</dbReference>
<reference evidence="9" key="2">
    <citation type="journal article" date="2022" name="Hortic Res">
        <title>The genome of Dioscorea zingiberensis sheds light on the biosynthesis, origin and evolution of the medicinally important diosgenin saponins.</title>
        <authorList>
            <person name="Li Y."/>
            <person name="Tan C."/>
            <person name="Li Z."/>
            <person name="Guo J."/>
            <person name="Li S."/>
            <person name="Chen X."/>
            <person name="Wang C."/>
            <person name="Dai X."/>
            <person name="Yang H."/>
            <person name="Song W."/>
            <person name="Hou L."/>
            <person name="Xu J."/>
            <person name="Tong Z."/>
            <person name="Xu A."/>
            <person name="Yuan X."/>
            <person name="Wang W."/>
            <person name="Yang Q."/>
            <person name="Chen L."/>
            <person name="Sun Z."/>
            <person name="Wang K."/>
            <person name="Pan B."/>
            <person name="Chen J."/>
            <person name="Bao Y."/>
            <person name="Liu F."/>
            <person name="Qi X."/>
            <person name="Gang D.R."/>
            <person name="Wen J."/>
            <person name="Li J."/>
        </authorList>
    </citation>
    <scope>NUCLEOTIDE SEQUENCE</scope>
    <source>
        <strain evidence="9">Dzin_1.0</strain>
    </source>
</reference>
<gene>
    <name evidence="9" type="ORF">J5N97_003209</name>
</gene>
<evidence type="ECO:0000256" key="3">
    <source>
        <dbReference type="ARBA" id="ARBA00022801"/>
    </source>
</evidence>
<evidence type="ECO:0000256" key="2">
    <source>
        <dbReference type="ARBA" id="ARBA00022729"/>
    </source>
</evidence>
<evidence type="ECO:0000256" key="7">
    <source>
        <dbReference type="SAM" id="SignalP"/>
    </source>
</evidence>
<reference evidence="9" key="1">
    <citation type="submission" date="2021-03" db="EMBL/GenBank/DDBJ databases">
        <authorList>
            <person name="Li Z."/>
            <person name="Yang C."/>
        </authorList>
    </citation>
    <scope>NUCLEOTIDE SEQUENCE</scope>
    <source>
        <strain evidence="9">Dzin_1.0</strain>
        <tissue evidence="9">Leaf</tissue>
    </source>
</reference>
<dbReference type="GO" id="GO:0005576">
    <property type="term" value="C:extracellular region"/>
    <property type="evidence" value="ECO:0007669"/>
    <property type="project" value="TreeGrafter"/>
</dbReference>
<comment type="caution">
    <text evidence="9">The sequence shown here is derived from an EMBL/GenBank/DDBJ whole genome shotgun (WGS) entry which is preliminary data.</text>
</comment>
<dbReference type="SUPFAM" id="SSF54556">
    <property type="entry name" value="Chitinase insertion domain"/>
    <property type="match status" value="1"/>
</dbReference>
<dbReference type="InterPro" id="IPR050314">
    <property type="entry name" value="Glycosyl_Hydrlase_18"/>
</dbReference>
<dbReference type="OrthoDB" id="76388at2759"/>
<dbReference type="CDD" id="cd02879">
    <property type="entry name" value="GH18_plant_chitinase_class_V"/>
    <property type="match status" value="1"/>
</dbReference>
<keyword evidence="2 7" id="KW-0732">Signal</keyword>
<dbReference type="GO" id="GO:0005975">
    <property type="term" value="P:carbohydrate metabolic process"/>
    <property type="evidence" value="ECO:0007669"/>
    <property type="project" value="InterPro"/>
</dbReference>
<dbReference type="InterPro" id="IPR001579">
    <property type="entry name" value="Glyco_hydro_18_chit_AS"/>
</dbReference>
<keyword evidence="5 6" id="KW-0326">Glycosidase</keyword>
<dbReference type="PANTHER" id="PTHR11177:SF317">
    <property type="entry name" value="CHITINASE 12-RELATED"/>
    <property type="match status" value="1"/>
</dbReference>
<dbReference type="PANTHER" id="PTHR11177">
    <property type="entry name" value="CHITINASE"/>
    <property type="match status" value="1"/>
</dbReference>